<dbReference type="Gene3D" id="3.40.50.1860">
    <property type="match status" value="1"/>
</dbReference>
<proteinExistence type="predicted"/>
<protein>
    <submittedName>
        <fullName evidence="1">Uncharacterized protein</fullName>
    </submittedName>
</protein>
<sequence length="75" mass="8555">MKNKSIGIISGAGPMAGALLTKKIIEICQKKYGCINVKGFPKRILFSYPFSEMLKPNTKKQIEEFQENKQKDYEL</sequence>
<comment type="caution">
    <text evidence="1">The sequence shown here is derived from an EMBL/GenBank/DDBJ whole genome shotgun (WGS) entry which is preliminary data.</text>
</comment>
<reference evidence="1" key="1">
    <citation type="journal article" date="2015" name="Nature">
        <title>Complex archaea that bridge the gap between prokaryotes and eukaryotes.</title>
        <authorList>
            <person name="Spang A."/>
            <person name="Saw J.H."/>
            <person name="Jorgensen S.L."/>
            <person name="Zaremba-Niedzwiedzka K."/>
            <person name="Martijn J."/>
            <person name="Lind A.E."/>
            <person name="van Eijk R."/>
            <person name="Schleper C."/>
            <person name="Guy L."/>
            <person name="Ettema T.J."/>
        </authorList>
    </citation>
    <scope>NUCLEOTIDE SEQUENCE</scope>
</reference>
<accession>A0A0F9ID03</accession>
<dbReference type="EMBL" id="LAZR01014408">
    <property type="protein sequence ID" value="KKM17629.1"/>
    <property type="molecule type" value="Genomic_DNA"/>
</dbReference>
<gene>
    <name evidence="1" type="ORF">LCGC14_1673830</name>
</gene>
<evidence type="ECO:0000313" key="1">
    <source>
        <dbReference type="EMBL" id="KKM17629.1"/>
    </source>
</evidence>
<dbReference type="AlphaFoldDB" id="A0A0F9ID03"/>
<dbReference type="GO" id="GO:0016855">
    <property type="term" value="F:racemase and epimerase activity, acting on amino acids and derivatives"/>
    <property type="evidence" value="ECO:0007669"/>
    <property type="project" value="InterPro"/>
</dbReference>
<dbReference type="InterPro" id="IPR001920">
    <property type="entry name" value="Asp/Glu_race"/>
</dbReference>
<organism evidence="1">
    <name type="scientific">marine sediment metagenome</name>
    <dbReference type="NCBI Taxonomy" id="412755"/>
    <lineage>
        <taxon>unclassified sequences</taxon>
        <taxon>metagenomes</taxon>
        <taxon>ecological metagenomes</taxon>
    </lineage>
</organism>
<name>A0A0F9ID03_9ZZZZ</name>